<dbReference type="EMBL" id="JAJAQI010000003">
    <property type="protein sequence ID" value="MCB4820624.1"/>
    <property type="molecule type" value="Genomic_DNA"/>
</dbReference>
<dbReference type="InterPro" id="IPR006115">
    <property type="entry name" value="6PGDH_NADP-bd"/>
</dbReference>
<feature type="domain" description="3-hydroxyisobutyrate dehydrogenase-like NAD-binding" evidence="5">
    <location>
        <begin position="170"/>
        <end position="290"/>
    </location>
</feature>
<keyword evidence="7" id="KW-1185">Reference proteome</keyword>
<dbReference type="Pfam" id="PF14833">
    <property type="entry name" value="NAD_binding_11"/>
    <property type="match status" value="1"/>
</dbReference>
<dbReference type="GO" id="GO:0051287">
    <property type="term" value="F:NAD binding"/>
    <property type="evidence" value="ECO:0007669"/>
    <property type="project" value="InterPro"/>
</dbReference>
<dbReference type="InterPro" id="IPR015815">
    <property type="entry name" value="HIBADH-related"/>
</dbReference>
<dbReference type="PANTHER" id="PTHR22981:SF7">
    <property type="entry name" value="3-HYDROXYISOBUTYRATE DEHYDROGENASE, MITOCHONDRIAL"/>
    <property type="match status" value="1"/>
</dbReference>
<accession>A0A9X1I9E1</accession>
<name>A0A9X1I9E1_9PROT</name>
<dbReference type="GO" id="GO:0016054">
    <property type="term" value="P:organic acid catabolic process"/>
    <property type="evidence" value="ECO:0007669"/>
    <property type="project" value="UniProtKB-ARBA"/>
</dbReference>
<dbReference type="PANTHER" id="PTHR22981">
    <property type="entry name" value="3-HYDROXYISOBUTYRATE DEHYDROGENASE-RELATED"/>
    <property type="match status" value="1"/>
</dbReference>
<dbReference type="SUPFAM" id="SSF48179">
    <property type="entry name" value="6-phosphogluconate dehydrogenase C-terminal domain-like"/>
    <property type="match status" value="1"/>
</dbReference>
<dbReference type="GO" id="GO:0016616">
    <property type="term" value="F:oxidoreductase activity, acting on the CH-OH group of donors, NAD or NADP as acceptor"/>
    <property type="evidence" value="ECO:0007669"/>
    <property type="project" value="TreeGrafter"/>
</dbReference>
<dbReference type="InterPro" id="IPR008927">
    <property type="entry name" value="6-PGluconate_DH-like_C_sf"/>
</dbReference>
<dbReference type="AlphaFoldDB" id="A0A9X1I9E1"/>
<evidence type="ECO:0000259" key="5">
    <source>
        <dbReference type="Pfam" id="PF14833"/>
    </source>
</evidence>
<dbReference type="InterPro" id="IPR029154">
    <property type="entry name" value="HIBADH-like_NADP-bd"/>
</dbReference>
<evidence type="ECO:0000256" key="2">
    <source>
        <dbReference type="ARBA" id="ARBA00023027"/>
    </source>
</evidence>
<feature type="domain" description="6-phosphogluconate dehydrogenase NADP-binding" evidence="4">
    <location>
        <begin position="5"/>
        <end position="166"/>
    </location>
</feature>
<keyword evidence="1" id="KW-0560">Oxidoreductase</keyword>
<dbReference type="RefSeq" id="WP_226604128.1">
    <property type="nucleotide sequence ID" value="NZ_JAJAQI010000003.1"/>
</dbReference>
<proteinExistence type="predicted"/>
<keyword evidence="2" id="KW-0520">NAD</keyword>
<sequence>MTGTLGFVGLGAMGAPMVRRLLGAGHRVLVHDVQAAAVAAAVSRGAEGRDSPAAVAAEAEVVLVSLPTPDVVRQVALGPNGLMDGLAEGGALRIYVDLSTTGAQVAQAVAEGLAPRGVTALDAPVSGGVAGAEAGTLSVMAAGEPAAFERVRPVLEVIGSNTVLVGEKVGLGQTLKLVNNLLAATTWAAACEALAMGTKAGLDPELMVNVINKSSGRSFPTERFAAGPVLTRRFDFGFRMELMAKDMRLALQEAEALGLVMPTSRAAQLLYGLAMAGGGAKGDVSELVKVTEDWASVEITAPRRNEG</sequence>
<dbReference type="PROSITE" id="PS00895">
    <property type="entry name" value="3_HYDROXYISOBUT_DH"/>
    <property type="match status" value="1"/>
</dbReference>
<organism evidence="6 7">
    <name type="scientific">Roseicella aerolata</name>
    <dbReference type="NCBI Taxonomy" id="2883479"/>
    <lineage>
        <taxon>Bacteria</taxon>
        <taxon>Pseudomonadati</taxon>
        <taxon>Pseudomonadota</taxon>
        <taxon>Alphaproteobacteria</taxon>
        <taxon>Acetobacterales</taxon>
        <taxon>Roseomonadaceae</taxon>
        <taxon>Roseicella</taxon>
    </lineage>
</organism>
<protein>
    <submittedName>
        <fullName evidence="6">NAD(P)-dependent oxidoreductase</fullName>
    </submittedName>
</protein>
<gene>
    <name evidence="6" type="ORF">LHA35_02615</name>
</gene>
<evidence type="ECO:0000313" key="7">
    <source>
        <dbReference type="Proteomes" id="UP001139311"/>
    </source>
</evidence>
<dbReference type="GO" id="GO:0050661">
    <property type="term" value="F:NADP binding"/>
    <property type="evidence" value="ECO:0007669"/>
    <property type="project" value="InterPro"/>
</dbReference>
<dbReference type="InterPro" id="IPR036291">
    <property type="entry name" value="NAD(P)-bd_dom_sf"/>
</dbReference>
<dbReference type="PIRSF" id="PIRSF000103">
    <property type="entry name" value="HIBADH"/>
    <property type="match status" value="1"/>
</dbReference>
<dbReference type="InterPro" id="IPR002204">
    <property type="entry name" value="3-OH-isobutyrate_DH-rel_CS"/>
</dbReference>
<comment type="caution">
    <text evidence="6">The sequence shown here is derived from an EMBL/GenBank/DDBJ whole genome shotgun (WGS) entry which is preliminary data.</text>
</comment>
<evidence type="ECO:0000259" key="4">
    <source>
        <dbReference type="Pfam" id="PF03446"/>
    </source>
</evidence>
<evidence type="ECO:0000256" key="3">
    <source>
        <dbReference type="PIRSR" id="PIRSR000103-1"/>
    </source>
</evidence>
<dbReference type="InterPro" id="IPR013328">
    <property type="entry name" value="6PGD_dom2"/>
</dbReference>
<reference evidence="6" key="1">
    <citation type="submission" date="2021-10" db="EMBL/GenBank/DDBJ databases">
        <title>Roseicella aerolatum sp. nov., isolated from aerosols of e-waste dismantling site.</title>
        <authorList>
            <person name="Qin T."/>
        </authorList>
    </citation>
    <scope>NUCLEOTIDE SEQUENCE</scope>
    <source>
        <strain evidence="6">GB24</strain>
    </source>
</reference>
<dbReference type="Pfam" id="PF03446">
    <property type="entry name" value="NAD_binding_2"/>
    <property type="match status" value="1"/>
</dbReference>
<evidence type="ECO:0000313" key="6">
    <source>
        <dbReference type="EMBL" id="MCB4820624.1"/>
    </source>
</evidence>
<dbReference type="Gene3D" id="1.10.1040.10">
    <property type="entry name" value="N-(1-d-carboxylethyl)-l-norvaline Dehydrogenase, domain 2"/>
    <property type="match status" value="1"/>
</dbReference>
<evidence type="ECO:0000256" key="1">
    <source>
        <dbReference type="ARBA" id="ARBA00023002"/>
    </source>
</evidence>
<feature type="active site" evidence="3">
    <location>
        <position position="176"/>
    </location>
</feature>
<dbReference type="Proteomes" id="UP001139311">
    <property type="component" value="Unassembled WGS sequence"/>
</dbReference>
<dbReference type="Gene3D" id="3.40.50.720">
    <property type="entry name" value="NAD(P)-binding Rossmann-like Domain"/>
    <property type="match status" value="1"/>
</dbReference>
<dbReference type="SUPFAM" id="SSF51735">
    <property type="entry name" value="NAD(P)-binding Rossmann-fold domains"/>
    <property type="match status" value="1"/>
</dbReference>